<sequence>MSQPASAFVPTPPAHRLPAASPDLADQPGGIPEPAVPVAPRWMWEAMEPDQRRAHMTQMAAWVDWLRERHSEPPLDLKDKIPACWYLHPGPLDILTTLYAEWIRTHAPASDLPLISFYDALARHAPALGYPGKCLRGSHDDQRGTLPGMDFATWILTSAWATAPALPITFLIEPETSMPTPTASAEPQPDILPTADITALVEAGHAERLGRTPAVRIDGTWWLGDESAGIYVRVPDPQLTADLDRRLAKYTTAQAAVARQQAGTPLASVPVDGEAAR</sequence>
<reference evidence="3" key="2">
    <citation type="submission" date="2016-04" db="EMBL/GenBank/DDBJ databases">
        <title>Planomonospora sphaerica JCM9374 whole genome shotgun sequence.</title>
        <authorList>
            <person name="Suzuki T."/>
            <person name="Dohra H."/>
            <person name="Kodani S."/>
        </authorList>
    </citation>
    <scope>NUCLEOTIDE SEQUENCE [LARGE SCALE GENOMIC DNA]</scope>
    <source>
        <strain evidence="3">JCM 9374</strain>
    </source>
</reference>
<evidence type="ECO:0000313" key="2">
    <source>
        <dbReference type="EMBL" id="GAT68971.1"/>
    </source>
</evidence>
<feature type="region of interest" description="Disordered" evidence="1">
    <location>
        <begin position="1"/>
        <end position="32"/>
    </location>
</feature>
<dbReference type="STRING" id="161355.PS9374_04636"/>
<protein>
    <submittedName>
        <fullName evidence="2">Uncharacterized protein</fullName>
    </submittedName>
</protein>
<comment type="caution">
    <text evidence="2">The sequence shown here is derived from an EMBL/GenBank/DDBJ whole genome shotgun (WGS) entry which is preliminary data.</text>
</comment>
<keyword evidence="3" id="KW-1185">Reference proteome</keyword>
<gene>
    <name evidence="2" type="ORF">PS9374_04636</name>
</gene>
<proteinExistence type="predicted"/>
<dbReference type="OrthoDB" id="3535759at2"/>
<evidence type="ECO:0000256" key="1">
    <source>
        <dbReference type="SAM" id="MobiDB-lite"/>
    </source>
</evidence>
<dbReference type="AlphaFoldDB" id="A0A171DJF9"/>
<dbReference type="RefSeq" id="WP_068899959.1">
    <property type="nucleotide sequence ID" value="NZ_BDCX01000011.1"/>
</dbReference>
<dbReference type="Proteomes" id="UP000077701">
    <property type="component" value="Unassembled WGS sequence"/>
</dbReference>
<evidence type="ECO:0000313" key="3">
    <source>
        <dbReference type="Proteomes" id="UP000077701"/>
    </source>
</evidence>
<dbReference type="EMBL" id="BDCX01000011">
    <property type="protein sequence ID" value="GAT68971.1"/>
    <property type="molecule type" value="Genomic_DNA"/>
</dbReference>
<name>A0A171DJF9_9ACTN</name>
<reference evidence="2 3" key="1">
    <citation type="journal article" date="2016" name="Genome Announc.">
        <title>Draft Genome Sequence of Planomonospora sphaerica JCM9374, a Rare Actinomycete.</title>
        <authorList>
            <person name="Dohra H."/>
            <person name="Suzuki T."/>
            <person name="Inoue Y."/>
            <person name="Kodani S."/>
        </authorList>
    </citation>
    <scope>NUCLEOTIDE SEQUENCE [LARGE SCALE GENOMIC DNA]</scope>
    <source>
        <strain evidence="2 3">JCM 9374</strain>
    </source>
</reference>
<organism evidence="2 3">
    <name type="scientific">Planomonospora sphaerica</name>
    <dbReference type="NCBI Taxonomy" id="161355"/>
    <lineage>
        <taxon>Bacteria</taxon>
        <taxon>Bacillati</taxon>
        <taxon>Actinomycetota</taxon>
        <taxon>Actinomycetes</taxon>
        <taxon>Streptosporangiales</taxon>
        <taxon>Streptosporangiaceae</taxon>
        <taxon>Planomonospora</taxon>
    </lineage>
</organism>
<accession>A0A171DJF9</accession>